<evidence type="ECO:0000313" key="3">
    <source>
        <dbReference type="Proteomes" id="UP001177670"/>
    </source>
</evidence>
<dbReference type="Proteomes" id="UP001177670">
    <property type="component" value="Unassembled WGS sequence"/>
</dbReference>
<keyword evidence="1" id="KW-1133">Transmembrane helix</keyword>
<keyword evidence="1" id="KW-0472">Membrane</keyword>
<keyword evidence="1" id="KW-0812">Transmembrane</keyword>
<organism evidence="2 3">
    <name type="scientific">Melipona bicolor</name>
    <dbReference type="NCBI Taxonomy" id="60889"/>
    <lineage>
        <taxon>Eukaryota</taxon>
        <taxon>Metazoa</taxon>
        <taxon>Ecdysozoa</taxon>
        <taxon>Arthropoda</taxon>
        <taxon>Hexapoda</taxon>
        <taxon>Insecta</taxon>
        <taxon>Pterygota</taxon>
        <taxon>Neoptera</taxon>
        <taxon>Endopterygota</taxon>
        <taxon>Hymenoptera</taxon>
        <taxon>Apocrita</taxon>
        <taxon>Aculeata</taxon>
        <taxon>Apoidea</taxon>
        <taxon>Anthophila</taxon>
        <taxon>Apidae</taxon>
        <taxon>Melipona</taxon>
    </lineage>
</organism>
<proteinExistence type="predicted"/>
<comment type="caution">
    <text evidence="2">The sequence shown here is derived from an EMBL/GenBank/DDBJ whole genome shotgun (WGS) entry which is preliminary data.</text>
</comment>
<evidence type="ECO:0000313" key="2">
    <source>
        <dbReference type="EMBL" id="KAK1122818.1"/>
    </source>
</evidence>
<dbReference type="EMBL" id="JAHYIQ010000022">
    <property type="protein sequence ID" value="KAK1122818.1"/>
    <property type="molecule type" value="Genomic_DNA"/>
</dbReference>
<keyword evidence="3" id="KW-1185">Reference proteome</keyword>
<reference evidence="2" key="1">
    <citation type="submission" date="2021-10" db="EMBL/GenBank/DDBJ databases">
        <title>Melipona bicolor Genome sequencing and assembly.</title>
        <authorList>
            <person name="Araujo N.S."/>
            <person name="Arias M.C."/>
        </authorList>
    </citation>
    <scope>NUCLEOTIDE SEQUENCE</scope>
    <source>
        <strain evidence="2">USP_2M_L1-L4_2017</strain>
        <tissue evidence="2">Whole body</tissue>
    </source>
</reference>
<feature type="transmembrane region" description="Helical" evidence="1">
    <location>
        <begin position="48"/>
        <end position="68"/>
    </location>
</feature>
<accession>A0AA40FP70</accession>
<protein>
    <submittedName>
        <fullName evidence="2">Uncharacterized protein</fullName>
    </submittedName>
</protein>
<evidence type="ECO:0000256" key="1">
    <source>
        <dbReference type="SAM" id="Phobius"/>
    </source>
</evidence>
<dbReference type="AlphaFoldDB" id="A0AA40FP70"/>
<name>A0AA40FP70_9HYME</name>
<sequence length="76" mass="9207">MESWKRRLHRMLESGMMNKWISERMPMKDKCWEVPGSNQAVNKRKVNVADMQGIFFVLFMGIVFQIHLPRFHQHFN</sequence>
<gene>
    <name evidence="2" type="ORF">K0M31_009260</name>
</gene>